<dbReference type="PANTHER" id="PTHR33908:SF11">
    <property type="entry name" value="MEMBRANE PROTEIN"/>
    <property type="match status" value="1"/>
</dbReference>
<feature type="transmembrane region" description="Helical" evidence="8">
    <location>
        <begin position="71"/>
        <end position="89"/>
    </location>
</feature>
<evidence type="ECO:0000256" key="2">
    <source>
        <dbReference type="ARBA" id="ARBA00022475"/>
    </source>
</evidence>
<feature type="transmembrane region" description="Helical" evidence="8">
    <location>
        <begin position="239"/>
        <end position="259"/>
    </location>
</feature>
<feature type="transmembrane region" description="Helical" evidence="8">
    <location>
        <begin position="157"/>
        <end position="175"/>
    </location>
</feature>
<comment type="caution">
    <text evidence="10">The sequence shown here is derived from an EMBL/GenBank/DDBJ whole genome shotgun (WGS) entry which is preliminary data.</text>
</comment>
<feature type="transmembrane region" description="Helical" evidence="8">
    <location>
        <begin position="431"/>
        <end position="449"/>
    </location>
</feature>
<keyword evidence="7 8" id="KW-0472">Membrane</keyword>
<protein>
    <submittedName>
        <fullName evidence="10">Glycosyltransferase family 39 protein</fullName>
    </submittedName>
</protein>
<proteinExistence type="predicted"/>
<reference evidence="10" key="1">
    <citation type="journal article" date="2020" name="mSystems">
        <title>Genome- and Community-Level Interaction Insights into Carbon Utilization and Element Cycling Functions of Hydrothermarchaeota in Hydrothermal Sediment.</title>
        <authorList>
            <person name="Zhou Z."/>
            <person name="Liu Y."/>
            <person name="Xu W."/>
            <person name="Pan J."/>
            <person name="Luo Z.H."/>
            <person name="Li M."/>
        </authorList>
    </citation>
    <scope>NUCLEOTIDE SEQUENCE [LARGE SCALE GENOMIC DNA]</scope>
    <source>
        <strain evidence="10">SpSt-508</strain>
    </source>
</reference>
<dbReference type="PANTHER" id="PTHR33908">
    <property type="entry name" value="MANNOSYLTRANSFERASE YKCB-RELATED"/>
    <property type="match status" value="1"/>
</dbReference>
<evidence type="ECO:0000256" key="5">
    <source>
        <dbReference type="ARBA" id="ARBA00022692"/>
    </source>
</evidence>
<feature type="transmembrane region" description="Helical" evidence="8">
    <location>
        <begin position="393"/>
        <end position="411"/>
    </location>
</feature>
<dbReference type="InterPro" id="IPR050297">
    <property type="entry name" value="LipidA_mod_glycosyltrf_83"/>
</dbReference>
<keyword evidence="2" id="KW-1003">Cell membrane</keyword>
<sequence length="561" mass="62787">MTWYTECRPRHVNAGAQKDSVFGEADDEDWPHFPRRRIHSTVSDRLISTVSDRTTFSRLLDVRRFCTPSRLVLIGIVAIFFAVRLPLMYRQPGGQDEGCYAVPGLTILQSGIPRLPHVPARNPESVYYRADDALFAEPPFTFYVQAVLYAVLPHQFGTARLASALAGAMLLGLVYRLTKEMGGSDRAALWAAGLCSLSRWFYFPATSARPDIWCALFGVAAVWCVLTEQRRGQWTWMSAAGVCLGLGGLSHPFAILYAVQLAVWSALTTRGWRRVGRPAGLAAVALLVAAFWLPLMALYPEACRMQFRNQFGHTAESALWYRAVMPWESLGYHADVMWNHCGAWQFGLAGVGLLAASVAGYRQRSSAMQSVCWLAWSSIYLLSIVVGRHHPVIGYWVYPAALMFAAVGWCFDKVLYGLGRCARLSWAQVPLALAVAALMLPGSGLRALAAHYRHWNEIEYNAPRFARRLIDSLPPQVVCAVDTQFTLDFVAAGRPTLWAQTMPIYFRLDQFDYDVLIVSREADDLGLARQLGARLRRREGFRHDIFACYAEVYDPPARTTE</sequence>
<accession>A0A7C4LMW6</accession>
<evidence type="ECO:0000256" key="4">
    <source>
        <dbReference type="ARBA" id="ARBA00022679"/>
    </source>
</evidence>
<comment type="subcellular location">
    <subcellularLocation>
        <location evidence="1">Cell membrane</location>
        <topology evidence="1">Multi-pass membrane protein</topology>
    </subcellularLocation>
</comment>
<dbReference type="Pfam" id="PF13231">
    <property type="entry name" value="PMT_2"/>
    <property type="match status" value="1"/>
</dbReference>
<evidence type="ECO:0000256" key="3">
    <source>
        <dbReference type="ARBA" id="ARBA00022676"/>
    </source>
</evidence>
<feature type="transmembrane region" description="Helical" evidence="8">
    <location>
        <begin position="343"/>
        <end position="361"/>
    </location>
</feature>
<keyword evidence="5 8" id="KW-0812">Transmembrane</keyword>
<feature type="transmembrane region" description="Helical" evidence="8">
    <location>
        <begin position="367"/>
        <end position="386"/>
    </location>
</feature>
<dbReference type="GO" id="GO:0005886">
    <property type="term" value="C:plasma membrane"/>
    <property type="evidence" value="ECO:0007669"/>
    <property type="project" value="UniProtKB-SubCell"/>
</dbReference>
<name>A0A7C4LMW6_9PLAN</name>
<keyword evidence="3" id="KW-0328">Glycosyltransferase</keyword>
<evidence type="ECO:0000313" key="10">
    <source>
        <dbReference type="EMBL" id="HGT40516.1"/>
    </source>
</evidence>
<evidence type="ECO:0000256" key="6">
    <source>
        <dbReference type="ARBA" id="ARBA00022989"/>
    </source>
</evidence>
<evidence type="ECO:0000256" key="1">
    <source>
        <dbReference type="ARBA" id="ARBA00004651"/>
    </source>
</evidence>
<evidence type="ECO:0000256" key="8">
    <source>
        <dbReference type="SAM" id="Phobius"/>
    </source>
</evidence>
<feature type="domain" description="Glycosyltransferase RgtA/B/C/D-like" evidence="9">
    <location>
        <begin position="137"/>
        <end position="290"/>
    </location>
</feature>
<gene>
    <name evidence="10" type="ORF">ENS64_14825</name>
</gene>
<dbReference type="AlphaFoldDB" id="A0A7C4LMW6"/>
<evidence type="ECO:0000259" key="9">
    <source>
        <dbReference type="Pfam" id="PF13231"/>
    </source>
</evidence>
<dbReference type="EMBL" id="DSVQ01000018">
    <property type="protein sequence ID" value="HGT40516.1"/>
    <property type="molecule type" value="Genomic_DNA"/>
</dbReference>
<dbReference type="GO" id="GO:0016763">
    <property type="term" value="F:pentosyltransferase activity"/>
    <property type="evidence" value="ECO:0007669"/>
    <property type="project" value="TreeGrafter"/>
</dbReference>
<feature type="transmembrane region" description="Helical" evidence="8">
    <location>
        <begin position="279"/>
        <end position="299"/>
    </location>
</feature>
<dbReference type="InterPro" id="IPR038731">
    <property type="entry name" value="RgtA/B/C-like"/>
</dbReference>
<dbReference type="GO" id="GO:0009103">
    <property type="term" value="P:lipopolysaccharide biosynthetic process"/>
    <property type="evidence" value="ECO:0007669"/>
    <property type="project" value="UniProtKB-ARBA"/>
</dbReference>
<keyword evidence="4 10" id="KW-0808">Transferase</keyword>
<keyword evidence="6 8" id="KW-1133">Transmembrane helix</keyword>
<organism evidence="10">
    <name type="scientific">Schlesneria paludicola</name>
    <dbReference type="NCBI Taxonomy" id="360056"/>
    <lineage>
        <taxon>Bacteria</taxon>
        <taxon>Pseudomonadati</taxon>
        <taxon>Planctomycetota</taxon>
        <taxon>Planctomycetia</taxon>
        <taxon>Planctomycetales</taxon>
        <taxon>Planctomycetaceae</taxon>
        <taxon>Schlesneria</taxon>
    </lineage>
</organism>
<evidence type="ECO:0000256" key="7">
    <source>
        <dbReference type="ARBA" id="ARBA00023136"/>
    </source>
</evidence>